<evidence type="ECO:0000313" key="3">
    <source>
        <dbReference type="Proteomes" id="UP001418796"/>
    </source>
</evidence>
<keyword evidence="1" id="KW-0732">Signal</keyword>
<feature type="chain" id="PRO_5047064233" description="DUF5626 domain-containing protein" evidence="1">
    <location>
        <begin position="28"/>
        <end position="158"/>
    </location>
</feature>
<evidence type="ECO:0000313" key="2">
    <source>
        <dbReference type="EMBL" id="MEN0645378.1"/>
    </source>
</evidence>
<name>A0ABU9VQD5_9BACI</name>
<accession>A0ABU9VQD5</accession>
<feature type="signal peptide" evidence="1">
    <location>
        <begin position="1"/>
        <end position="27"/>
    </location>
</feature>
<protein>
    <recommendedName>
        <fullName evidence="4">DUF5626 domain-containing protein</fullName>
    </recommendedName>
</protein>
<evidence type="ECO:0008006" key="4">
    <source>
        <dbReference type="Google" id="ProtNLM"/>
    </source>
</evidence>
<organism evidence="2 3">
    <name type="scientific">Alkalicoccobacillus gibsonii</name>
    <dbReference type="NCBI Taxonomy" id="79881"/>
    <lineage>
        <taxon>Bacteria</taxon>
        <taxon>Bacillati</taxon>
        <taxon>Bacillota</taxon>
        <taxon>Bacilli</taxon>
        <taxon>Bacillales</taxon>
        <taxon>Bacillaceae</taxon>
        <taxon>Alkalicoccobacillus</taxon>
    </lineage>
</organism>
<dbReference type="Proteomes" id="UP001418796">
    <property type="component" value="Unassembled WGS sequence"/>
</dbReference>
<keyword evidence="3" id="KW-1185">Reference proteome</keyword>
<dbReference type="RefSeq" id="WP_343131951.1">
    <property type="nucleotide sequence ID" value="NZ_JBCITK010000001.1"/>
</dbReference>
<comment type="caution">
    <text evidence="2">The sequence shown here is derived from an EMBL/GenBank/DDBJ whole genome shotgun (WGS) entry which is preliminary data.</text>
</comment>
<reference evidence="2 3" key="1">
    <citation type="submission" date="2024-03" db="EMBL/GenBank/DDBJ databases">
        <title>Bacilli Hybrid Assemblies.</title>
        <authorList>
            <person name="Kovac J."/>
        </authorList>
    </citation>
    <scope>NUCLEOTIDE SEQUENCE [LARGE SCALE GENOMIC DNA]</scope>
    <source>
        <strain evidence="2 3">FSL R7-0666</strain>
    </source>
</reference>
<dbReference type="EMBL" id="JBCITK010000001">
    <property type="protein sequence ID" value="MEN0645378.1"/>
    <property type="molecule type" value="Genomic_DNA"/>
</dbReference>
<evidence type="ECO:0000256" key="1">
    <source>
        <dbReference type="SAM" id="SignalP"/>
    </source>
</evidence>
<gene>
    <name evidence="2" type="ORF">MKY91_19620</name>
</gene>
<sequence length="158" mass="17325">MKVFSLRNLFAMSLVASSLIASNVASAHDKYEGVGPDDHIYEDELSDGNFSIMMNPYLVNSGSYEMKTQVVTKDVKLTNAASQVSILNNTGSVLVTMRTAANGSYSPVTSKTFKKGTSTQYMNNTSSNHKKSAWVDYRIVNNSGSTPVKGKFQIYDLR</sequence>
<proteinExistence type="predicted"/>